<evidence type="ECO:0008006" key="3">
    <source>
        <dbReference type="Google" id="ProtNLM"/>
    </source>
</evidence>
<dbReference type="InterPro" id="IPR004195">
    <property type="entry name" value="Head_decoration_D"/>
</dbReference>
<dbReference type="EMBL" id="JACHIL010000003">
    <property type="protein sequence ID" value="MBB5091424.1"/>
    <property type="molecule type" value="Genomic_DNA"/>
</dbReference>
<dbReference type="Pfam" id="PF02924">
    <property type="entry name" value="HDPD"/>
    <property type="match status" value="1"/>
</dbReference>
<keyword evidence="2" id="KW-1185">Reference proteome</keyword>
<dbReference type="AlphaFoldDB" id="A0A7W8EPL6"/>
<accession>A0A7W8EPL6</accession>
<evidence type="ECO:0000313" key="2">
    <source>
        <dbReference type="Proteomes" id="UP000531231"/>
    </source>
</evidence>
<sequence>MSEANSQRSREGVTIGASQNIEAGTVLALLAQAGGVTTSVVAASGNTGDGTLAMASPAVSSKAKNGTYTATATSATVFAIESPSGASLGNATVGAAFNKEIKFTITAGTAAFVAGDSFKIAVGVETPGDYHAVAYDPDGQDGSEKAAAIAIYPAVTGASETVKIAAIFRDAEVNGQCIAWPEDVTAEQKAAATADLASVGILVR</sequence>
<comment type="caution">
    <text evidence="1">The sequence shown here is derived from an EMBL/GenBank/DDBJ whole genome shotgun (WGS) entry which is preliminary data.</text>
</comment>
<name>A0A7W8EPL6_9HYPH</name>
<evidence type="ECO:0000313" key="1">
    <source>
        <dbReference type="EMBL" id="MBB5091424.1"/>
    </source>
</evidence>
<organism evidence="1 2">
    <name type="scientific">Pseudochrobactrum saccharolyticum</name>
    <dbReference type="NCBI Taxonomy" id="354352"/>
    <lineage>
        <taxon>Bacteria</taxon>
        <taxon>Pseudomonadati</taxon>
        <taxon>Pseudomonadota</taxon>
        <taxon>Alphaproteobacteria</taxon>
        <taxon>Hyphomicrobiales</taxon>
        <taxon>Brucellaceae</taxon>
        <taxon>Pseudochrobactrum</taxon>
    </lineage>
</organism>
<proteinExistence type="predicted"/>
<dbReference type="Proteomes" id="UP000531231">
    <property type="component" value="Unassembled WGS sequence"/>
</dbReference>
<reference evidence="1 2" key="1">
    <citation type="submission" date="2020-08" db="EMBL/GenBank/DDBJ databases">
        <title>Genomic Encyclopedia of Type Strains, Phase IV (KMG-IV): sequencing the most valuable type-strain genomes for metagenomic binning, comparative biology and taxonomic classification.</title>
        <authorList>
            <person name="Goeker M."/>
        </authorList>
    </citation>
    <scope>NUCLEOTIDE SEQUENCE [LARGE SCALE GENOMIC DNA]</scope>
    <source>
        <strain evidence="1 2">DSM 25620</strain>
    </source>
</reference>
<protein>
    <recommendedName>
        <fullName evidence="3">Head decoration protein</fullName>
    </recommendedName>
</protein>
<gene>
    <name evidence="1" type="ORF">HNQ68_001965</name>
</gene>